<dbReference type="Proteomes" id="UP000247702">
    <property type="component" value="Unassembled WGS sequence"/>
</dbReference>
<comment type="caution">
    <text evidence="1">The sequence shown here is derived from an EMBL/GenBank/DDBJ whole genome shotgun (WGS) entry which is preliminary data.</text>
</comment>
<sequence length="111" mass="13042">MDVTINDLGFKLVPNEPHKNSNIALRYTCAMLLDRLFILTKLLEFHRDNNFIKFTPKQWLLMQLFPLQIYDKDDFCFVPKQAQLSIAIDESQSATEKYKNIFFPANPNNQT</sequence>
<organism evidence="1 2">
    <name type="scientific">Rhizophagus clarus</name>
    <dbReference type="NCBI Taxonomy" id="94130"/>
    <lineage>
        <taxon>Eukaryota</taxon>
        <taxon>Fungi</taxon>
        <taxon>Fungi incertae sedis</taxon>
        <taxon>Mucoromycota</taxon>
        <taxon>Glomeromycotina</taxon>
        <taxon>Glomeromycetes</taxon>
        <taxon>Glomerales</taxon>
        <taxon>Glomeraceae</taxon>
        <taxon>Rhizophagus</taxon>
    </lineage>
</organism>
<proteinExistence type="predicted"/>
<dbReference type="EMBL" id="BEXD01003908">
    <property type="protein sequence ID" value="GBC03806.1"/>
    <property type="molecule type" value="Genomic_DNA"/>
</dbReference>
<name>A0A2Z6RLV1_9GLOM</name>
<keyword evidence="2" id="KW-1185">Reference proteome</keyword>
<evidence type="ECO:0000313" key="2">
    <source>
        <dbReference type="Proteomes" id="UP000247702"/>
    </source>
</evidence>
<gene>
    <name evidence="1" type="ORF">RclHR1_05330005</name>
</gene>
<evidence type="ECO:0000313" key="1">
    <source>
        <dbReference type="EMBL" id="GBC03806.1"/>
    </source>
</evidence>
<reference evidence="1 2" key="1">
    <citation type="submission" date="2017-11" db="EMBL/GenBank/DDBJ databases">
        <title>The genome of Rhizophagus clarus HR1 reveals common genetic basis of auxotrophy among arbuscular mycorrhizal fungi.</title>
        <authorList>
            <person name="Kobayashi Y."/>
        </authorList>
    </citation>
    <scope>NUCLEOTIDE SEQUENCE [LARGE SCALE GENOMIC DNA]</scope>
    <source>
        <strain evidence="1 2">HR1</strain>
    </source>
</reference>
<protein>
    <submittedName>
        <fullName evidence="1">Uncharacterized protein</fullName>
    </submittedName>
</protein>
<accession>A0A2Z6RLV1</accession>
<dbReference type="AlphaFoldDB" id="A0A2Z6RLV1"/>